<evidence type="ECO:0000256" key="6">
    <source>
        <dbReference type="ARBA" id="ARBA00022840"/>
    </source>
</evidence>
<feature type="binding site" evidence="8">
    <location>
        <position position="393"/>
    </location>
    <ligand>
        <name>Zn(2+)</name>
        <dbReference type="ChEBI" id="CHEBI:29105"/>
        <label>1</label>
    </ligand>
</feature>
<evidence type="ECO:0000256" key="3">
    <source>
        <dbReference type="ARBA" id="ARBA00022723"/>
    </source>
</evidence>
<dbReference type="GO" id="GO:0006270">
    <property type="term" value="P:DNA replication initiation"/>
    <property type="evidence" value="ECO:0007669"/>
    <property type="project" value="TreeGrafter"/>
</dbReference>
<organism evidence="10 13">
    <name type="scientific">Corynebacterium otitidis ATCC 51513</name>
    <dbReference type="NCBI Taxonomy" id="883169"/>
    <lineage>
        <taxon>Bacteria</taxon>
        <taxon>Bacillati</taxon>
        <taxon>Actinomycetota</taxon>
        <taxon>Actinomycetes</taxon>
        <taxon>Mycobacteriales</taxon>
        <taxon>Corynebacteriaceae</taxon>
        <taxon>Corynebacterium</taxon>
    </lineage>
</organism>
<evidence type="ECO:0000256" key="4">
    <source>
        <dbReference type="ARBA" id="ARBA00022741"/>
    </source>
</evidence>
<dbReference type="EMBL" id="CAJZ01000110">
    <property type="protein sequence ID" value="CCI83503.1"/>
    <property type="molecule type" value="Genomic_DNA"/>
</dbReference>
<dbReference type="GO" id="GO:0006310">
    <property type="term" value="P:DNA recombination"/>
    <property type="evidence" value="ECO:0007669"/>
    <property type="project" value="InterPro"/>
</dbReference>
<dbReference type="GO" id="GO:0003677">
    <property type="term" value="F:DNA binding"/>
    <property type="evidence" value="ECO:0007669"/>
    <property type="project" value="UniProtKB-UniRule"/>
</dbReference>
<feature type="binding site" evidence="8">
    <location>
        <position position="421"/>
    </location>
    <ligand>
        <name>Zn(2+)</name>
        <dbReference type="ChEBI" id="CHEBI:29105"/>
        <label>2</label>
    </ligand>
</feature>
<comment type="similarity">
    <text evidence="8">Belongs to the helicase family. PriA subfamily.</text>
</comment>
<evidence type="ECO:0000256" key="2">
    <source>
        <dbReference type="ARBA" id="ARBA00022705"/>
    </source>
</evidence>
<dbReference type="EMBL" id="AHAE01000034">
    <property type="protein sequence ID" value="EJZ82316.1"/>
    <property type="molecule type" value="Genomic_DNA"/>
</dbReference>
<dbReference type="PANTHER" id="PTHR30580:SF0">
    <property type="entry name" value="PRIMOSOMAL PROTEIN N"/>
    <property type="match status" value="1"/>
</dbReference>
<evidence type="ECO:0000256" key="8">
    <source>
        <dbReference type="HAMAP-Rule" id="MF_00983"/>
    </source>
</evidence>
<gene>
    <name evidence="8 10" type="primary">priA</name>
    <name evidence="10" type="ORF">BN46_0771</name>
    <name evidence="11" type="ORF">HMPREF9719_00733</name>
</gene>
<keyword evidence="10" id="KW-0378">Hydrolase</keyword>
<keyword evidence="3 8" id="KW-0479">Metal-binding</keyword>
<comment type="subunit">
    <text evidence="8">Component of the replication restart primosome.</text>
</comment>
<dbReference type="InterPro" id="IPR041222">
    <property type="entry name" value="PriA_3primeBD"/>
</dbReference>
<evidence type="ECO:0000313" key="11">
    <source>
        <dbReference type="EMBL" id="EJZ82316.1"/>
    </source>
</evidence>
<keyword evidence="6 8" id="KW-0067">ATP-binding</keyword>
<evidence type="ECO:0000259" key="9">
    <source>
        <dbReference type="Pfam" id="PF17764"/>
    </source>
</evidence>
<keyword evidence="12" id="KW-1185">Reference proteome</keyword>
<dbReference type="RefSeq" id="WP_004600623.1">
    <property type="nucleotide sequence ID" value="NZ_HF541866.1"/>
</dbReference>
<dbReference type="AlphaFoldDB" id="I7IX39"/>
<keyword evidence="7 8" id="KW-0238">DNA-binding</keyword>
<evidence type="ECO:0000313" key="13">
    <source>
        <dbReference type="Proteomes" id="UP000011016"/>
    </source>
</evidence>
<keyword evidence="4 8" id="KW-0547">Nucleotide-binding</keyword>
<dbReference type="InterPro" id="IPR027417">
    <property type="entry name" value="P-loop_NTPase"/>
</dbReference>
<evidence type="ECO:0000313" key="12">
    <source>
        <dbReference type="Proteomes" id="UP000006078"/>
    </source>
</evidence>
<comment type="function">
    <text evidence="8">Initiates the restart of stalled replication forks, which reloads the replicative helicase on sites other than the origin of replication. Recognizes and binds to abandoned replication forks and remodels them to uncover a helicase loading site. Promotes assembly of the primosome at these replication forks.</text>
</comment>
<keyword evidence="5 8" id="KW-0862">Zinc</keyword>
<keyword evidence="1 8" id="KW-0639">Primosome</keyword>
<feature type="binding site" evidence="8">
    <location>
        <position position="399"/>
    </location>
    <ligand>
        <name>Zn(2+)</name>
        <dbReference type="ChEBI" id="CHEBI:29105"/>
        <label>2</label>
    </ligand>
</feature>
<dbReference type="GO" id="GO:0006302">
    <property type="term" value="P:double-strand break repair"/>
    <property type="evidence" value="ECO:0007669"/>
    <property type="project" value="InterPro"/>
</dbReference>
<dbReference type="GO" id="GO:0006269">
    <property type="term" value="P:DNA replication, synthesis of primer"/>
    <property type="evidence" value="ECO:0007669"/>
    <property type="project" value="UniProtKB-KW"/>
</dbReference>
<reference evidence="11 12" key="2">
    <citation type="submission" date="2012-08" db="EMBL/GenBank/DDBJ databases">
        <title>The Genome Sequence of Turicella otitidis ATCC 51513.</title>
        <authorList>
            <consortium name="The Broad Institute Genome Sequencing Platform"/>
            <person name="Earl A."/>
            <person name="Ward D."/>
            <person name="Feldgarden M."/>
            <person name="Gevers D."/>
            <person name="Huys G."/>
            <person name="Walker B."/>
            <person name="Young S.K."/>
            <person name="Zeng Q."/>
            <person name="Gargeya S."/>
            <person name="Fitzgerald M."/>
            <person name="Haas B."/>
            <person name="Abouelleil A."/>
            <person name="Alvarado L."/>
            <person name="Arachchi H.M."/>
            <person name="Berlin A.M."/>
            <person name="Chapman S.B."/>
            <person name="Goldberg J."/>
            <person name="Griggs A."/>
            <person name="Gujja S."/>
            <person name="Hansen M."/>
            <person name="Howarth C."/>
            <person name="Imamovic A."/>
            <person name="Larimer J."/>
            <person name="McCowen C."/>
            <person name="Montmayeur A."/>
            <person name="Murphy C."/>
            <person name="Neiman D."/>
            <person name="Pearson M."/>
            <person name="Priest M."/>
            <person name="Roberts A."/>
            <person name="Saif S."/>
            <person name="Shea T."/>
            <person name="Sisk P."/>
            <person name="Sykes S."/>
            <person name="Wortman J."/>
            <person name="Nusbaum C."/>
            <person name="Birren B."/>
        </authorList>
    </citation>
    <scope>NUCLEOTIDE SEQUENCE [LARGE SCALE GENOMIC DNA]</scope>
    <source>
        <strain evidence="11 12">ATCC 51513</strain>
    </source>
</reference>
<evidence type="ECO:0000313" key="10">
    <source>
        <dbReference type="EMBL" id="CCI83503.1"/>
    </source>
</evidence>
<evidence type="ECO:0000256" key="1">
    <source>
        <dbReference type="ARBA" id="ARBA00022515"/>
    </source>
</evidence>
<dbReference type="GO" id="GO:0016787">
    <property type="term" value="F:hydrolase activity"/>
    <property type="evidence" value="ECO:0007669"/>
    <property type="project" value="UniProtKB-KW"/>
</dbReference>
<comment type="cofactor">
    <cofactor evidence="8">
        <name>Zn(2+)</name>
        <dbReference type="ChEBI" id="CHEBI:29105"/>
    </cofactor>
    <text evidence="8">Binds 2 zinc ions per subunit.</text>
</comment>
<accession>I7IX39</accession>
<dbReference type="GO" id="GO:0008270">
    <property type="term" value="F:zinc ion binding"/>
    <property type="evidence" value="ECO:0007669"/>
    <property type="project" value="UniProtKB-UniRule"/>
</dbReference>
<dbReference type="Gene3D" id="3.40.1440.60">
    <property type="entry name" value="PriA, 3(prime) DNA-binding domain"/>
    <property type="match status" value="1"/>
</dbReference>
<dbReference type="GO" id="GO:0043138">
    <property type="term" value="F:3'-5' DNA helicase activity"/>
    <property type="evidence" value="ECO:0007669"/>
    <property type="project" value="TreeGrafter"/>
</dbReference>
<dbReference type="NCBIfam" id="NF011455">
    <property type="entry name" value="PRK14873.1-5"/>
    <property type="match status" value="1"/>
</dbReference>
<dbReference type="InterPro" id="IPR005259">
    <property type="entry name" value="PriA"/>
</dbReference>
<feature type="binding site" evidence="8">
    <location>
        <position position="433"/>
    </location>
    <ligand>
        <name>Zn(2+)</name>
        <dbReference type="ChEBI" id="CHEBI:29105"/>
        <label>1</label>
    </ligand>
</feature>
<keyword evidence="2 8" id="KW-0235">DNA replication</keyword>
<dbReference type="PATRIC" id="fig|883169.3.peg.701"/>
<dbReference type="Proteomes" id="UP000006078">
    <property type="component" value="Unassembled WGS sequence"/>
</dbReference>
<dbReference type="eggNOG" id="COG1198">
    <property type="taxonomic scope" value="Bacteria"/>
</dbReference>
<dbReference type="GO" id="GO:1990077">
    <property type="term" value="C:primosome complex"/>
    <property type="evidence" value="ECO:0007669"/>
    <property type="project" value="UniProtKB-UniRule"/>
</dbReference>
<feature type="binding site" evidence="8">
    <location>
        <position position="424"/>
    </location>
    <ligand>
        <name>Zn(2+)</name>
        <dbReference type="ChEBI" id="CHEBI:29105"/>
        <label>2</label>
    </ligand>
</feature>
<evidence type="ECO:0000256" key="7">
    <source>
        <dbReference type="ARBA" id="ARBA00023125"/>
    </source>
</evidence>
<dbReference type="Gene3D" id="3.40.50.300">
    <property type="entry name" value="P-loop containing nucleotide triphosphate hydrolases"/>
    <property type="match status" value="1"/>
</dbReference>
<feature type="binding site" evidence="8">
    <location>
        <position position="402"/>
    </location>
    <ligand>
        <name>Zn(2+)</name>
        <dbReference type="ChEBI" id="CHEBI:29105"/>
        <label>2</label>
    </ligand>
</feature>
<feature type="binding site" evidence="8">
    <location>
        <position position="390"/>
    </location>
    <ligand>
        <name>Zn(2+)</name>
        <dbReference type="ChEBI" id="CHEBI:29105"/>
        <label>1</label>
    </ligand>
</feature>
<dbReference type="Pfam" id="PF17764">
    <property type="entry name" value="PriA_3primeBD"/>
    <property type="match status" value="1"/>
</dbReference>
<dbReference type="HAMAP" id="MF_00983">
    <property type="entry name" value="PriA"/>
    <property type="match status" value="1"/>
</dbReference>
<feature type="binding site" evidence="8">
    <location>
        <position position="436"/>
    </location>
    <ligand>
        <name>Zn(2+)</name>
        <dbReference type="ChEBI" id="CHEBI:29105"/>
        <label>1</label>
    </ligand>
</feature>
<protein>
    <recommendedName>
        <fullName evidence="8">Probable replication restart protein PriA</fullName>
    </recommendedName>
    <alternativeName>
        <fullName evidence="8">Putative ATP-dependent DNA helicase PriA</fullName>
    </alternativeName>
</protein>
<name>I7IX39_9CORY</name>
<feature type="domain" description="Primosomal protein N' 3' DNA-binding" evidence="9">
    <location>
        <begin position="23"/>
        <end position="114"/>
    </location>
</feature>
<dbReference type="HOGENOM" id="CLU_015485_1_0_11"/>
<dbReference type="GO" id="GO:0005524">
    <property type="term" value="F:ATP binding"/>
    <property type="evidence" value="ECO:0007669"/>
    <property type="project" value="UniProtKB-UniRule"/>
</dbReference>
<evidence type="ECO:0000256" key="5">
    <source>
        <dbReference type="ARBA" id="ARBA00022833"/>
    </source>
</evidence>
<comment type="caution">
    <text evidence="8">As this protein does not have any detectable helicase domains, it probably does not have helicase activity.</text>
</comment>
<dbReference type="STRING" id="29321.AAV33_02290"/>
<dbReference type="Proteomes" id="UP000011016">
    <property type="component" value="Unassembled WGS sequence"/>
</dbReference>
<dbReference type="InterPro" id="IPR042115">
    <property type="entry name" value="PriA_3primeBD_sf"/>
</dbReference>
<dbReference type="PANTHER" id="PTHR30580">
    <property type="entry name" value="PRIMOSOMAL PROTEIN N"/>
    <property type="match status" value="1"/>
</dbReference>
<dbReference type="OrthoDB" id="3177118at2"/>
<comment type="caution">
    <text evidence="10">The sequence shown here is derived from an EMBL/GenBank/DDBJ whole genome shotgun (WGS) entry which is preliminary data.</text>
</comment>
<reference evidence="10 13" key="1">
    <citation type="journal article" date="2012" name="J. Bacteriol.">
        <title>Draft Genome Sequence of Turicella otitidis ATCC 51513, Isolated from Middle Ear Fluid from a Child with Otitis Media.</title>
        <authorList>
            <person name="Brinkrolf K."/>
            <person name="Schneider J."/>
            <person name="Knecht M."/>
            <person name="Ruckert C."/>
            <person name="Tauch A."/>
        </authorList>
    </citation>
    <scope>NUCLEOTIDE SEQUENCE [LARGE SCALE GENOMIC DNA]</scope>
    <source>
        <strain evidence="10 13">ATCC 51513</strain>
    </source>
</reference>
<proteinExistence type="inferred from homology"/>
<sequence>MSAARPPASELPVARVLPLLGLSHLDREFDYEVAEDQSEDAKPGVRVRVRFQGRLVDGILMARRESSDFHGRLSRLERVISPEVVLPERSRELVERLAARYAATRSDIIRSAVPPRHAGAERALRDTPWEELAKPPAEPDLSAWSGYAGGEGLVDDVLAAQRPARAAWQVCPGERWERPLAALLAKVAIDGGGALAVVPDQRDLARLEAALRDLVAAKQITVLGSTIGPQARYSRFLSVLHGQGRLVIGTRSAAYAPVKDLRLAAILFDGDDAHADPRAPYAHAREVLTMRSAIEGASLIVGGFARTTQAQVLVEAGWLREVSPTRERLRAEAPRVHAAGDSDVELARDPRARADRIPGAAFAAARAALKRGRPVLVQTPRRGYIPTLRCGRCRHPARCRACNGPLEIPAEAGGQAGSPRCRWCGRIEPHFRCPECGSSALRAQVLGNERTAEELGRAFPQVPIVTSGGERIKDSVADRPALVVATPGAEPVVEGGLYGAALLLDTWAQLGRQALNATEQAFERWAGAAALVEPLSEGGEVVVVADPALPVVQRLIRFDAAGSARAELAQRREVHLPPAVRMAAVDGSREAVAELLRRVELPELAEVLGPVELPPGEALPGGYDEAALGPAQRVLIRTPLALKNELARALRAAAAEQALRRQSAPLRVRIDPTQIG</sequence>